<organism evidence="14 15">
    <name type="scientific">Budvicia aquatica</name>
    <dbReference type="NCBI Taxonomy" id="82979"/>
    <lineage>
        <taxon>Bacteria</taxon>
        <taxon>Pseudomonadati</taxon>
        <taxon>Pseudomonadota</taxon>
        <taxon>Gammaproteobacteria</taxon>
        <taxon>Enterobacterales</taxon>
        <taxon>Budviciaceae</taxon>
        <taxon>Budvicia</taxon>
    </lineage>
</organism>
<dbReference type="Pfam" id="PF17243">
    <property type="entry name" value="POTRA_TamA_1"/>
    <property type="match status" value="1"/>
</dbReference>
<comment type="caution">
    <text evidence="14">The sequence shown here is derived from an EMBL/GenBank/DDBJ whole genome shotgun (WGS) entry which is preliminary data.</text>
</comment>
<dbReference type="Gene3D" id="2.40.160.50">
    <property type="entry name" value="membrane protein fhac: a member of the omp85/tpsb transporter family"/>
    <property type="match status" value="1"/>
</dbReference>
<dbReference type="PANTHER" id="PTHR12815">
    <property type="entry name" value="SORTING AND ASSEMBLY MACHINERY SAMM50 PROTEIN FAMILY MEMBER"/>
    <property type="match status" value="1"/>
</dbReference>
<feature type="domain" description="POTRA" evidence="12">
    <location>
        <begin position="185"/>
        <end position="239"/>
    </location>
</feature>
<dbReference type="Gene3D" id="3.10.20.310">
    <property type="entry name" value="membrane protein fhac"/>
    <property type="match status" value="3"/>
</dbReference>
<evidence type="ECO:0000313" key="14">
    <source>
        <dbReference type="EMBL" id="PHI28954.1"/>
    </source>
</evidence>
<evidence type="ECO:0000256" key="7">
    <source>
        <dbReference type="ARBA" id="ARBA00023136"/>
    </source>
</evidence>
<protein>
    <recommendedName>
        <fullName evidence="3">Translocation and assembly module subunit TamA</fullName>
    </recommendedName>
    <alternativeName>
        <fullName evidence="9">Autotransporter assembly factor TamA</fullName>
    </alternativeName>
</protein>
<dbReference type="InterPro" id="IPR010827">
    <property type="entry name" value="BamA/TamA_POTRA"/>
</dbReference>
<comment type="subcellular location">
    <subcellularLocation>
        <location evidence="1">Cell outer membrane</location>
    </subcellularLocation>
</comment>
<evidence type="ECO:0000256" key="10">
    <source>
        <dbReference type="ARBA" id="ARBA00093548"/>
    </source>
</evidence>
<evidence type="ECO:0000256" key="9">
    <source>
        <dbReference type="ARBA" id="ARBA00033063"/>
    </source>
</evidence>
<dbReference type="AlphaFoldDB" id="A0A2C6DJM5"/>
<evidence type="ECO:0000256" key="6">
    <source>
        <dbReference type="ARBA" id="ARBA00022729"/>
    </source>
</evidence>
<dbReference type="GO" id="GO:0097347">
    <property type="term" value="C:TAM protein secretion complex"/>
    <property type="evidence" value="ECO:0007669"/>
    <property type="project" value="TreeGrafter"/>
</dbReference>
<dbReference type="InterPro" id="IPR000184">
    <property type="entry name" value="Bac_surfAg_D15"/>
</dbReference>
<proteinExistence type="inferred from homology"/>
<name>A0A2C6DJM5_9GAMM</name>
<dbReference type="PANTHER" id="PTHR12815:SF47">
    <property type="entry name" value="TRANSLOCATION AND ASSEMBLY MODULE SUBUNIT TAMA"/>
    <property type="match status" value="1"/>
</dbReference>
<dbReference type="RefSeq" id="WP_036015629.1">
    <property type="nucleotide sequence ID" value="NZ_PDDX01000001.1"/>
</dbReference>
<keyword evidence="7" id="KW-0472">Membrane</keyword>
<gene>
    <name evidence="14" type="ORF">CRN84_06310</name>
</gene>
<dbReference type="Proteomes" id="UP000224974">
    <property type="component" value="Unassembled WGS sequence"/>
</dbReference>
<evidence type="ECO:0000256" key="4">
    <source>
        <dbReference type="ARBA" id="ARBA00022452"/>
    </source>
</evidence>
<dbReference type="Pfam" id="PF01103">
    <property type="entry name" value="Omp85"/>
    <property type="match status" value="1"/>
</dbReference>
<feature type="domain" description="Bacterial surface antigen (D15)" evidence="11">
    <location>
        <begin position="276"/>
        <end position="570"/>
    </location>
</feature>
<comment type="similarity">
    <text evidence="2">Belongs to the TamA family.</text>
</comment>
<evidence type="ECO:0000313" key="15">
    <source>
        <dbReference type="Proteomes" id="UP000224974"/>
    </source>
</evidence>
<evidence type="ECO:0000256" key="3">
    <source>
        <dbReference type="ARBA" id="ARBA00015419"/>
    </source>
</evidence>
<dbReference type="FunFam" id="3.10.20.310:FF:000008">
    <property type="entry name" value="Outer membrane protein, OMP85 family"/>
    <property type="match status" value="1"/>
</dbReference>
<dbReference type="GO" id="GO:0009279">
    <property type="term" value="C:cell outer membrane"/>
    <property type="evidence" value="ECO:0007669"/>
    <property type="project" value="UniProtKB-SubCell"/>
</dbReference>
<sequence length="573" mass="63986">MSPLLLLFVAVSSAKTADLSLDVKGLSGDLEQNVRALLSTIPDDEIANTPRFTRRVDDEIRRGLRAKGYYDPEIRFEVVKPALALKPVLTAIVEPGDPVRIEETRINIEGQAREDEAYIQLLKTGVPPDGTILDHGTYDSFKSSLTGLAIRRGYFDADITKSQLGVAASELQAFWDIDFDSGDRYRFGYVEFINSQIDDRYLQNLIPFKEGDYYSSAELSELNRRLSSTGWFNSVVVAPKFTGVYGDKMLPLEGVLSPRSQNIIELGGGFSTDIGPKVTANWRKPWVNSQGHSFQSSINLSVPEQSIDFSYKIPLLKSPLEQYYVLQTGFRREDRNDTQSDSTAVNVARFWDNSSGWQRAINMRWSLDHFTQGLTTNTTMLLYPGVSLNRTRQRGGLMPIWGDSQRYSVDVSDTTWGSDVNFVAAQAQNVWIRTLADRHRFVVRGNVGWIETGDFSKVPPSLRFFAGGDRSIRGYKFRSISPRDSDNKLTGASKMATGSLEYQYNVSGRWWVAAFADGGDAVNKLDDYSFKKGAGMGVRWASPIGPIKLDIAAPIGDKDERGLQFYIGLGPEL</sequence>
<evidence type="ECO:0000256" key="2">
    <source>
        <dbReference type="ARBA" id="ARBA00010248"/>
    </source>
</evidence>
<dbReference type="GO" id="GO:0009306">
    <property type="term" value="P:protein secretion"/>
    <property type="evidence" value="ECO:0007669"/>
    <property type="project" value="TreeGrafter"/>
</dbReference>
<dbReference type="InterPro" id="IPR035243">
    <property type="entry name" value="TamA_POTRA_Dom_1"/>
</dbReference>
<keyword evidence="6" id="KW-0732">Signal</keyword>
<evidence type="ECO:0000256" key="1">
    <source>
        <dbReference type="ARBA" id="ARBA00004442"/>
    </source>
</evidence>
<comment type="subunit">
    <text evidence="10">Interacts with TamB to form the translocation and assembly module (TAM).</text>
</comment>
<keyword evidence="5" id="KW-0812">Transmembrane</keyword>
<evidence type="ECO:0000256" key="5">
    <source>
        <dbReference type="ARBA" id="ARBA00022692"/>
    </source>
</evidence>
<feature type="domain" description="TamA POTRA" evidence="13">
    <location>
        <begin position="20"/>
        <end position="95"/>
    </location>
</feature>
<dbReference type="Pfam" id="PF07244">
    <property type="entry name" value="POTRA"/>
    <property type="match status" value="1"/>
</dbReference>
<keyword evidence="15" id="KW-1185">Reference proteome</keyword>
<evidence type="ECO:0000259" key="12">
    <source>
        <dbReference type="Pfam" id="PF07244"/>
    </source>
</evidence>
<dbReference type="InterPro" id="IPR039910">
    <property type="entry name" value="D15-like"/>
</dbReference>
<dbReference type="STRING" id="1111728.GCA_000427805_01251"/>
<evidence type="ECO:0000259" key="11">
    <source>
        <dbReference type="Pfam" id="PF01103"/>
    </source>
</evidence>
<dbReference type="EMBL" id="PDDX01000001">
    <property type="protein sequence ID" value="PHI28954.1"/>
    <property type="molecule type" value="Genomic_DNA"/>
</dbReference>
<reference evidence="15" key="1">
    <citation type="submission" date="2017-09" db="EMBL/GenBank/DDBJ databases">
        <title>FDA dAtabase for Regulatory Grade micrObial Sequences (FDA-ARGOS): Supporting development and validation of Infectious Disease Dx tests.</title>
        <authorList>
            <person name="Minogue T."/>
            <person name="Wolcott M."/>
            <person name="Wasieloski L."/>
            <person name="Aguilar W."/>
            <person name="Moore D."/>
            <person name="Tallon L."/>
            <person name="Sadzewicz L."/>
            <person name="Ott S."/>
            <person name="Zhao X."/>
            <person name="Nagaraj S."/>
            <person name="Vavikolanu K."/>
            <person name="Aluvathingal J."/>
            <person name="Nadendla S."/>
            <person name="Sichtig H."/>
        </authorList>
    </citation>
    <scope>NUCLEOTIDE SEQUENCE [LARGE SCALE GENOMIC DNA]</scope>
    <source>
        <strain evidence="15">FDAARGOS_387</strain>
    </source>
</reference>
<evidence type="ECO:0000256" key="8">
    <source>
        <dbReference type="ARBA" id="ARBA00023237"/>
    </source>
</evidence>
<keyword evidence="4" id="KW-1134">Transmembrane beta strand</keyword>
<evidence type="ECO:0000259" key="13">
    <source>
        <dbReference type="Pfam" id="PF17243"/>
    </source>
</evidence>
<accession>A0A2C6DJM5</accession>
<keyword evidence="8" id="KW-0998">Cell outer membrane</keyword>